<dbReference type="CDD" id="cd06173">
    <property type="entry name" value="MFS_MefA_like"/>
    <property type="match status" value="1"/>
</dbReference>
<dbReference type="SUPFAM" id="SSF103473">
    <property type="entry name" value="MFS general substrate transporter"/>
    <property type="match status" value="1"/>
</dbReference>
<feature type="transmembrane region" description="Helical" evidence="6">
    <location>
        <begin position="170"/>
        <end position="193"/>
    </location>
</feature>
<evidence type="ECO:0000256" key="1">
    <source>
        <dbReference type="ARBA" id="ARBA00004651"/>
    </source>
</evidence>
<evidence type="ECO:0000256" key="6">
    <source>
        <dbReference type="SAM" id="Phobius"/>
    </source>
</evidence>
<dbReference type="EMBL" id="BAABJR010000005">
    <property type="protein sequence ID" value="GAA5207533.1"/>
    <property type="molecule type" value="Genomic_DNA"/>
</dbReference>
<feature type="domain" description="Major facilitator superfamily (MFS) profile" evidence="7">
    <location>
        <begin position="26"/>
        <end position="415"/>
    </location>
</feature>
<feature type="transmembrane region" description="Helical" evidence="6">
    <location>
        <begin position="305"/>
        <end position="323"/>
    </location>
</feature>
<reference evidence="9" key="1">
    <citation type="journal article" date="2019" name="Int. J. Syst. Evol. Microbiol.">
        <title>The Global Catalogue of Microorganisms (GCM) 10K type strain sequencing project: providing services to taxonomists for standard genome sequencing and annotation.</title>
        <authorList>
            <consortium name="The Broad Institute Genomics Platform"/>
            <consortium name="The Broad Institute Genome Sequencing Center for Infectious Disease"/>
            <person name="Wu L."/>
            <person name="Ma J."/>
        </authorList>
    </citation>
    <scope>NUCLEOTIDE SEQUENCE [LARGE SCALE GENOMIC DNA]</scope>
    <source>
        <strain evidence="9">JCM 18306</strain>
    </source>
</reference>
<feature type="transmembrane region" description="Helical" evidence="6">
    <location>
        <begin position="91"/>
        <end position="111"/>
    </location>
</feature>
<keyword evidence="5 6" id="KW-0472">Membrane</keyword>
<dbReference type="Proteomes" id="UP001499878">
    <property type="component" value="Unassembled WGS sequence"/>
</dbReference>
<name>A0ABP9SZR0_9ACTN</name>
<dbReference type="Pfam" id="PF07690">
    <property type="entry name" value="MFS_1"/>
    <property type="match status" value="1"/>
</dbReference>
<dbReference type="InterPro" id="IPR020846">
    <property type="entry name" value="MFS_dom"/>
</dbReference>
<feature type="transmembrane region" description="Helical" evidence="6">
    <location>
        <begin position="329"/>
        <end position="347"/>
    </location>
</feature>
<comment type="caution">
    <text evidence="8">The sequence shown here is derived from an EMBL/GenBank/DDBJ whole genome shotgun (WGS) entry which is preliminary data.</text>
</comment>
<dbReference type="InterPro" id="IPR036259">
    <property type="entry name" value="MFS_trans_sf"/>
</dbReference>
<accession>A0ABP9SZR0</accession>
<keyword evidence="2" id="KW-1003">Cell membrane</keyword>
<evidence type="ECO:0000256" key="3">
    <source>
        <dbReference type="ARBA" id="ARBA00022692"/>
    </source>
</evidence>
<feature type="transmembrane region" description="Helical" evidence="6">
    <location>
        <begin position="21"/>
        <end position="44"/>
    </location>
</feature>
<evidence type="ECO:0000313" key="8">
    <source>
        <dbReference type="EMBL" id="GAA5207533.1"/>
    </source>
</evidence>
<comment type="subcellular location">
    <subcellularLocation>
        <location evidence="1">Cell membrane</location>
        <topology evidence="1">Multi-pass membrane protein</topology>
    </subcellularLocation>
</comment>
<gene>
    <name evidence="8" type="ORF">GCM10023323_23420</name>
</gene>
<evidence type="ECO:0000259" key="7">
    <source>
        <dbReference type="PROSITE" id="PS50850"/>
    </source>
</evidence>
<dbReference type="PANTHER" id="PTHR23513:SF11">
    <property type="entry name" value="STAPHYLOFERRIN A TRANSPORTER"/>
    <property type="match status" value="1"/>
</dbReference>
<evidence type="ECO:0000313" key="9">
    <source>
        <dbReference type="Proteomes" id="UP001499878"/>
    </source>
</evidence>
<feature type="transmembrane region" description="Helical" evidence="6">
    <location>
        <begin position="368"/>
        <end position="386"/>
    </location>
</feature>
<evidence type="ECO:0000256" key="5">
    <source>
        <dbReference type="ARBA" id="ARBA00023136"/>
    </source>
</evidence>
<dbReference type="RefSeq" id="WP_345629316.1">
    <property type="nucleotide sequence ID" value="NZ_BAABJR010000005.1"/>
</dbReference>
<feature type="transmembrane region" description="Helical" evidence="6">
    <location>
        <begin position="64"/>
        <end position="84"/>
    </location>
</feature>
<protein>
    <submittedName>
        <fullName evidence="8">MFS transporter</fullName>
    </submittedName>
</protein>
<dbReference type="PROSITE" id="PS50850">
    <property type="entry name" value="MFS"/>
    <property type="match status" value="1"/>
</dbReference>
<feature type="transmembrane region" description="Helical" evidence="6">
    <location>
        <begin position="392"/>
        <end position="411"/>
    </location>
</feature>
<keyword evidence="4 6" id="KW-1133">Transmembrane helix</keyword>
<feature type="transmembrane region" description="Helical" evidence="6">
    <location>
        <begin position="273"/>
        <end position="293"/>
    </location>
</feature>
<keyword evidence="9" id="KW-1185">Reference proteome</keyword>
<sequence>MPTPSAPSTSAEAPPLEQRSILLDLAFLRLWTGATASGLATWALPFVLGLAVFERTLTATDLGLLLAARTVGFLAAVPVAGVLADRHSRRGVVLWAGLAAGASAPVIAVGLDRSVLLMAAAAAVAGAGQGACRPAYQALTAEVVDADRRQQANAAMTLAVRVTTLVGPSLAALLAVFLDTWALLVGIGLLWLVAACVPGRGARPGAAEDTSEPSAATGRASFLAEFTEGVREARRHPWFLAGLGALTAVIATGYSATGVALPMVSRDEYGTEVVLAGAMTAYTAGALGGALLIARWRPRSPGRAALAGLAAYGFAPLSLIFPVHPVVVMAAYAVAGIGIELFNVPWFTAAQREVAPDKLARVSSLDFLLSYGLAPVGLAVIAPAIDTFGPEAVLAGCALICFAAPATAALVPSARTFSAAPGRSDAH</sequence>
<dbReference type="Gene3D" id="1.20.1250.20">
    <property type="entry name" value="MFS general substrate transporter like domains"/>
    <property type="match status" value="1"/>
</dbReference>
<evidence type="ECO:0000256" key="2">
    <source>
        <dbReference type="ARBA" id="ARBA00022475"/>
    </source>
</evidence>
<organism evidence="8 9">
    <name type="scientific">Streptomyces thinghirensis</name>
    <dbReference type="NCBI Taxonomy" id="551547"/>
    <lineage>
        <taxon>Bacteria</taxon>
        <taxon>Bacillati</taxon>
        <taxon>Actinomycetota</taxon>
        <taxon>Actinomycetes</taxon>
        <taxon>Kitasatosporales</taxon>
        <taxon>Streptomycetaceae</taxon>
        <taxon>Streptomyces</taxon>
    </lineage>
</organism>
<proteinExistence type="predicted"/>
<keyword evidence="3 6" id="KW-0812">Transmembrane</keyword>
<feature type="transmembrane region" description="Helical" evidence="6">
    <location>
        <begin position="238"/>
        <end position="261"/>
    </location>
</feature>
<evidence type="ECO:0000256" key="4">
    <source>
        <dbReference type="ARBA" id="ARBA00022989"/>
    </source>
</evidence>
<dbReference type="InterPro" id="IPR011701">
    <property type="entry name" value="MFS"/>
</dbReference>
<dbReference type="PANTHER" id="PTHR23513">
    <property type="entry name" value="INTEGRAL MEMBRANE EFFLUX PROTEIN-RELATED"/>
    <property type="match status" value="1"/>
</dbReference>